<evidence type="ECO:0000313" key="14">
    <source>
        <dbReference type="Proteomes" id="UP000620262"/>
    </source>
</evidence>
<organism evidence="13 14">
    <name type="scientific">Rhizobium viscosum</name>
    <name type="common">Arthrobacter viscosus</name>
    <dbReference type="NCBI Taxonomy" id="1673"/>
    <lineage>
        <taxon>Bacteria</taxon>
        <taxon>Pseudomonadati</taxon>
        <taxon>Pseudomonadota</taxon>
        <taxon>Alphaproteobacteria</taxon>
        <taxon>Hyphomicrobiales</taxon>
        <taxon>Rhizobiaceae</taxon>
        <taxon>Rhizobium/Agrobacterium group</taxon>
        <taxon>Rhizobium</taxon>
    </lineage>
</organism>
<dbReference type="EMBL" id="JADBEC010000002">
    <property type="protein sequence ID" value="MBE1507657.1"/>
    <property type="molecule type" value="Genomic_DNA"/>
</dbReference>
<dbReference type="PANTHER" id="PTHR30561">
    <property type="entry name" value="SMR FAMILY PROTON-DEPENDENT DRUG EFFLUX TRANSPORTER SUGE"/>
    <property type="match status" value="1"/>
</dbReference>
<evidence type="ECO:0000313" key="13">
    <source>
        <dbReference type="EMBL" id="MBE1507657.1"/>
    </source>
</evidence>
<comment type="subcellular location">
    <subcellularLocation>
        <location evidence="1">Cell membrane</location>
        <topology evidence="1">Multi-pass membrane protein</topology>
    </subcellularLocation>
</comment>
<keyword evidence="14" id="KW-1185">Reference proteome</keyword>
<evidence type="ECO:0000256" key="5">
    <source>
        <dbReference type="ARBA" id="ARBA00022556"/>
    </source>
</evidence>
<keyword evidence="4" id="KW-0997">Cell inner membrane</keyword>
<dbReference type="Pfam" id="PF00892">
    <property type="entry name" value="EamA"/>
    <property type="match status" value="1"/>
</dbReference>
<protein>
    <submittedName>
        <fullName evidence="13">Multidrug transporter EmrE-like cation transporter</fullName>
    </submittedName>
</protein>
<evidence type="ECO:0000256" key="7">
    <source>
        <dbReference type="ARBA" id="ARBA00022985"/>
    </source>
</evidence>
<keyword evidence="3" id="KW-0444">Lipid biosynthesis</keyword>
<dbReference type="InterPro" id="IPR000620">
    <property type="entry name" value="EamA_dom"/>
</dbReference>
<keyword evidence="8 11" id="KW-1133">Transmembrane helix</keyword>
<reference evidence="13 14" key="1">
    <citation type="submission" date="2020-10" db="EMBL/GenBank/DDBJ databases">
        <title>Sequencing the genomes of 1000 actinobacteria strains.</title>
        <authorList>
            <person name="Klenk H.-P."/>
        </authorList>
    </citation>
    <scope>NUCLEOTIDE SEQUENCE [LARGE SCALE GENOMIC DNA]</scope>
    <source>
        <strain evidence="13 14">DSM 7307</strain>
    </source>
</reference>
<sequence length="121" mass="13038">MRTIRPIWLLVPLLNTAQQILLKQSAVDADKAGGAWLVDILSSHWFLAAIVAEIVCFAIWMSVLSELDLSKAFPLSAISYVLIMGVAWAAFGEPLPLLRLAGSLLILVGVWLIATASRPAG</sequence>
<keyword evidence="7" id="KW-0448">Lipopolysaccharide biosynthesis</keyword>
<keyword evidence="9" id="KW-0443">Lipid metabolism</keyword>
<dbReference type="PANTHER" id="PTHR30561:SF9">
    <property type="entry name" value="4-AMINO-4-DEOXY-L-ARABINOSE-PHOSPHOUNDECAPRENOL FLIPPASE SUBUNIT ARNF-RELATED"/>
    <property type="match status" value="1"/>
</dbReference>
<keyword evidence="5" id="KW-0441">Lipid A biosynthesis</keyword>
<gene>
    <name evidence="13" type="ORF">H4W29_004902</name>
</gene>
<evidence type="ECO:0000256" key="11">
    <source>
        <dbReference type="SAM" id="Phobius"/>
    </source>
</evidence>
<comment type="caution">
    <text evidence="13">The sequence shown here is derived from an EMBL/GenBank/DDBJ whole genome shotgun (WGS) entry which is preliminary data.</text>
</comment>
<dbReference type="Proteomes" id="UP000620262">
    <property type="component" value="Unassembled WGS sequence"/>
</dbReference>
<dbReference type="Gene3D" id="1.10.3730.20">
    <property type="match status" value="1"/>
</dbReference>
<feature type="transmembrane region" description="Helical" evidence="11">
    <location>
        <begin position="72"/>
        <end position="91"/>
    </location>
</feature>
<feature type="domain" description="EamA" evidence="12">
    <location>
        <begin position="45"/>
        <end position="114"/>
    </location>
</feature>
<evidence type="ECO:0000256" key="3">
    <source>
        <dbReference type="ARBA" id="ARBA00022516"/>
    </source>
</evidence>
<evidence type="ECO:0000256" key="8">
    <source>
        <dbReference type="ARBA" id="ARBA00022989"/>
    </source>
</evidence>
<accession>A0ABR9IWR7</accession>
<keyword evidence="10 11" id="KW-0472">Membrane</keyword>
<evidence type="ECO:0000259" key="12">
    <source>
        <dbReference type="Pfam" id="PF00892"/>
    </source>
</evidence>
<dbReference type="InterPro" id="IPR037185">
    <property type="entry name" value="EmrE-like"/>
</dbReference>
<evidence type="ECO:0000256" key="10">
    <source>
        <dbReference type="ARBA" id="ARBA00023136"/>
    </source>
</evidence>
<evidence type="ECO:0000256" key="4">
    <source>
        <dbReference type="ARBA" id="ARBA00022519"/>
    </source>
</evidence>
<evidence type="ECO:0000256" key="6">
    <source>
        <dbReference type="ARBA" id="ARBA00022692"/>
    </source>
</evidence>
<dbReference type="InterPro" id="IPR000390">
    <property type="entry name" value="Small_drug/metabolite_transptr"/>
</dbReference>
<evidence type="ECO:0000256" key="1">
    <source>
        <dbReference type="ARBA" id="ARBA00004651"/>
    </source>
</evidence>
<proteinExistence type="predicted"/>
<feature type="transmembrane region" description="Helical" evidence="11">
    <location>
        <begin position="43"/>
        <end position="60"/>
    </location>
</feature>
<feature type="transmembrane region" description="Helical" evidence="11">
    <location>
        <begin position="97"/>
        <end position="116"/>
    </location>
</feature>
<keyword evidence="6 11" id="KW-0812">Transmembrane</keyword>
<name>A0ABR9IWR7_RHIVS</name>
<evidence type="ECO:0000256" key="9">
    <source>
        <dbReference type="ARBA" id="ARBA00023098"/>
    </source>
</evidence>
<dbReference type="SUPFAM" id="SSF103481">
    <property type="entry name" value="Multidrug resistance efflux transporter EmrE"/>
    <property type="match status" value="1"/>
</dbReference>
<evidence type="ECO:0000256" key="2">
    <source>
        <dbReference type="ARBA" id="ARBA00022475"/>
    </source>
</evidence>
<keyword evidence="2" id="KW-1003">Cell membrane</keyword>